<keyword evidence="3" id="KW-1185">Reference proteome</keyword>
<feature type="transmembrane region" description="Helical" evidence="1">
    <location>
        <begin position="161"/>
        <end position="181"/>
    </location>
</feature>
<feature type="transmembrane region" description="Helical" evidence="1">
    <location>
        <begin position="188"/>
        <end position="210"/>
    </location>
</feature>
<name>R4Z0B9_9ACTN</name>
<dbReference type="GO" id="GO:0005886">
    <property type="term" value="C:plasma membrane"/>
    <property type="evidence" value="ECO:0007669"/>
    <property type="project" value="UniProtKB-SubCell"/>
</dbReference>
<dbReference type="AlphaFoldDB" id="R4Z0B9"/>
<keyword evidence="1" id="KW-1133">Transmembrane helix</keyword>
<dbReference type="RefSeq" id="WP_012223132.1">
    <property type="nucleotide sequence ID" value="NZ_HG422565.1"/>
</dbReference>
<feature type="transmembrane region" description="Helical" evidence="1">
    <location>
        <begin position="237"/>
        <end position="257"/>
    </location>
</feature>
<comment type="caution">
    <text evidence="2">The sequence shown here is derived from an EMBL/GenBank/DDBJ whole genome shotgun (WGS) entry which is preliminary data.</text>
</comment>
<dbReference type="HOGENOM" id="CLU_064090_3_0_11"/>
<dbReference type="Pfam" id="PF12679">
    <property type="entry name" value="ABC2_membrane_2"/>
    <property type="match status" value="1"/>
</dbReference>
<dbReference type="GO" id="GO:0140359">
    <property type="term" value="F:ABC-type transporter activity"/>
    <property type="evidence" value="ECO:0007669"/>
    <property type="project" value="InterPro"/>
</dbReference>
<dbReference type="EMBL" id="CANL01000001">
    <property type="protein sequence ID" value="CCM62077.1"/>
    <property type="molecule type" value="Genomic_DNA"/>
</dbReference>
<proteinExistence type="predicted"/>
<keyword evidence="1" id="KW-0472">Membrane</keyword>
<evidence type="ECO:0000256" key="1">
    <source>
        <dbReference type="SAM" id="Phobius"/>
    </source>
</evidence>
<feature type="transmembrane region" description="Helical" evidence="1">
    <location>
        <begin position="20"/>
        <end position="40"/>
    </location>
</feature>
<protein>
    <submittedName>
        <fullName evidence="2">Uncharacterized protein</fullName>
    </submittedName>
</protein>
<dbReference type="OrthoDB" id="3686802at2"/>
<accession>R4Z0B9</accession>
<reference evidence="2 3" key="1">
    <citation type="journal article" date="2013" name="ISME J.">
        <title>Metabolic model for the filamentous 'Candidatus Microthrix parvicella' based on genomic and metagenomic analyses.</title>
        <authorList>
            <person name="Jon McIlroy S."/>
            <person name="Kristiansen R."/>
            <person name="Albertsen M."/>
            <person name="Michael Karst S."/>
            <person name="Rossetti S."/>
            <person name="Lund Nielsen J."/>
            <person name="Tandoi V."/>
            <person name="James Seviour R."/>
            <person name="Nielsen P.H."/>
        </authorList>
    </citation>
    <scope>NUCLEOTIDE SEQUENCE [LARGE SCALE GENOMIC DNA]</scope>
    <source>
        <strain evidence="2 3">RN1</strain>
    </source>
</reference>
<evidence type="ECO:0000313" key="2">
    <source>
        <dbReference type="EMBL" id="CCM62077.1"/>
    </source>
</evidence>
<gene>
    <name evidence="2" type="ORF">BN381_10308</name>
</gene>
<feature type="transmembrane region" description="Helical" evidence="1">
    <location>
        <begin position="126"/>
        <end position="149"/>
    </location>
</feature>
<dbReference type="Proteomes" id="UP000018291">
    <property type="component" value="Unassembled WGS sequence"/>
</dbReference>
<sequence length="264" mass="27501">MSATRAVFVKTLTDQRRGLIGWGTGVGGTVLLMSAMWPSFSDIDFDALLDQYPKGLMEVFNVADMSTPIGFLNAEVFSLMLPIMFVVYAIGRGARLIGAEEEDGTMEVLATTPITRRALLVGKAGGLVTGVAALGAVLWACTILSSLLFGLNIGLLDSLNGVVATTLLGIEFGLISLAAGAATGRRGLAVGIASGLAGASYVLYVAGQLLDSLKPYRKLSPFYQAISGGPLAPSLPMMVAVMPVVGLALFAASIPVFDRRDLLL</sequence>
<dbReference type="PANTHER" id="PTHR37305:SF1">
    <property type="entry name" value="MEMBRANE PROTEIN"/>
    <property type="match status" value="1"/>
</dbReference>
<evidence type="ECO:0000313" key="3">
    <source>
        <dbReference type="Proteomes" id="UP000018291"/>
    </source>
</evidence>
<dbReference type="STRING" id="1229780.BN381_10308"/>
<keyword evidence="1" id="KW-0812">Transmembrane</keyword>
<dbReference type="eggNOG" id="COG1277">
    <property type="taxonomic scope" value="Bacteria"/>
</dbReference>
<organism evidence="2 3">
    <name type="scientific">Candidatus Neomicrothrix parvicella RN1</name>
    <dbReference type="NCBI Taxonomy" id="1229780"/>
    <lineage>
        <taxon>Bacteria</taxon>
        <taxon>Bacillati</taxon>
        <taxon>Actinomycetota</taxon>
        <taxon>Acidimicrobiia</taxon>
        <taxon>Acidimicrobiales</taxon>
        <taxon>Microthrixaceae</taxon>
        <taxon>Candidatus Neomicrothrix</taxon>
    </lineage>
</organism>
<dbReference type="PANTHER" id="PTHR37305">
    <property type="entry name" value="INTEGRAL MEMBRANE PROTEIN-RELATED"/>
    <property type="match status" value="1"/>
</dbReference>
<feature type="transmembrane region" description="Helical" evidence="1">
    <location>
        <begin position="69"/>
        <end position="90"/>
    </location>
</feature>